<reference evidence="2" key="1">
    <citation type="journal article" date="2015" name="Nat. Plants">
        <title>Genome expansion of Arabis alpina linked with retrotransposition and reduced symmetric DNA methylation.</title>
        <authorList>
            <person name="Willing E.M."/>
            <person name="Rawat V."/>
            <person name="Mandakova T."/>
            <person name="Maumus F."/>
            <person name="James G.V."/>
            <person name="Nordstroem K.J."/>
            <person name="Becker C."/>
            <person name="Warthmann N."/>
            <person name="Chica C."/>
            <person name="Szarzynska B."/>
            <person name="Zytnicki M."/>
            <person name="Albani M.C."/>
            <person name="Kiefer C."/>
            <person name="Bergonzi S."/>
            <person name="Castaings L."/>
            <person name="Mateos J.L."/>
            <person name="Berns M.C."/>
            <person name="Bujdoso N."/>
            <person name="Piofczyk T."/>
            <person name="de Lorenzo L."/>
            <person name="Barrero-Sicilia C."/>
            <person name="Mateos I."/>
            <person name="Piednoel M."/>
            <person name="Hagmann J."/>
            <person name="Chen-Min-Tao R."/>
            <person name="Iglesias-Fernandez R."/>
            <person name="Schuster S.C."/>
            <person name="Alonso-Blanco C."/>
            <person name="Roudier F."/>
            <person name="Carbonero P."/>
            <person name="Paz-Ares J."/>
            <person name="Davis S.J."/>
            <person name="Pecinka A."/>
            <person name="Quesneville H."/>
            <person name="Colot V."/>
            <person name="Lysak M.A."/>
            <person name="Weigel D."/>
            <person name="Coupland G."/>
            <person name="Schneeberger K."/>
        </authorList>
    </citation>
    <scope>NUCLEOTIDE SEQUENCE [LARGE SCALE GENOMIC DNA]</scope>
    <source>
        <strain evidence="2">cv. Pajares</strain>
    </source>
</reference>
<name>A0A087HMH5_ARAAL</name>
<evidence type="ECO:0008006" key="3">
    <source>
        <dbReference type="Google" id="ProtNLM"/>
    </source>
</evidence>
<dbReference type="OMA" id="LFRWAKL"/>
<dbReference type="Gramene" id="KFK43327">
    <property type="protein sequence ID" value="KFK43327"/>
    <property type="gene ID" value="AALP_AA1G110300"/>
</dbReference>
<dbReference type="OrthoDB" id="1091783at2759"/>
<proteinExistence type="predicted"/>
<dbReference type="AlphaFoldDB" id="A0A087HMH5"/>
<dbReference type="Proteomes" id="UP000029120">
    <property type="component" value="Chromosome 1"/>
</dbReference>
<sequence>MACTTVATPFSVDVETSKADEVSASAKTEKGKMQREKRKIYQKLRCLTVETVDLIIRDEEKNNGVSFTQADVVNWAKRLNKECKFRSALVIFEWMDKKKMIISPSELAIYVHLIFMIKGATTAQEYFEKVEPNFDNMDRKSKNWPAYKILMEFCGE</sequence>
<accession>A0A087HMH5</accession>
<protein>
    <recommendedName>
        <fullName evidence="3">Pentatricopeptide repeat-containing protein</fullName>
    </recommendedName>
</protein>
<organism evidence="1 2">
    <name type="scientific">Arabis alpina</name>
    <name type="common">Alpine rock-cress</name>
    <dbReference type="NCBI Taxonomy" id="50452"/>
    <lineage>
        <taxon>Eukaryota</taxon>
        <taxon>Viridiplantae</taxon>
        <taxon>Streptophyta</taxon>
        <taxon>Embryophyta</taxon>
        <taxon>Tracheophyta</taxon>
        <taxon>Spermatophyta</taxon>
        <taxon>Magnoliopsida</taxon>
        <taxon>eudicotyledons</taxon>
        <taxon>Gunneridae</taxon>
        <taxon>Pentapetalae</taxon>
        <taxon>rosids</taxon>
        <taxon>malvids</taxon>
        <taxon>Brassicales</taxon>
        <taxon>Brassicaceae</taxon>
        <taxon>Arabideae</taxon>
        <taxon>Arabis</taxon>
    </lineage>
</organism>
<gene>
    <name evidence="1" type="ordered locus">AALP_Aa1g110300</name>
</gene>
<dbReference type="EMBL" id="CM002869">
    <property type="protein sequence ID" value="KFK43327.1"/>
    <property type="molecule type" value="Genomic_DNA"/>
</dbReference>
<keyword evidence="2" id="KW-1185">Reference proteome</keyword>
<evidence type="ECO:0000313" key="1">
    <source>
        <dbReference type="EMBL" id="KFK43327.1"/>
    </source>
</evidence>
<evidence type="ECO:0000313" key="2">
    <source>
        <dbReference type="Proteomes" id="UP000029120"/>
    </source>
</evidence>